<dbReference type="AlphaFoldDB" id="A0A803NLP7"/>
<feature type="region of interest" description="Disordered" evidence="1">
    <location>
        <begin position="1"/>
        <end position="58"/>
    </location>
</feature>
<reference evidence="3" key="2">
    <citation type="submission" date="2021-03" db="UniProtKB">
        <authorList>
            <consortium name="EnsemblPlants"/>
        </authorList>
    </citation>
    <scope>IDENTIFICATION</scope>
</reference>
<dbReference type="Gramene" id="evm.model.01.2569">
    <property type="protein sequence ID" value="cds.evm.model.01.2569"/>
    <property type="gene ID" value="evm.TU.01.2569"/>
</dbReference>
<sequence>MEARPKGAEDSDDESLGGGLGERMSGEDNQAGDGRGGDFGVEEADNENSRSDEEDRVGGVERGVDKGQLFVNVSYLSGSDKWIWAKDGNGRLWNSKIMERHKVIWWCILSNALPLRAIIKKRFHIEEVNYPLCGGEEESAEHLFLSCNFAFHFWRLSPGGFILLLVCSCITMVARNHLGEVVWVHSARLDYADALCGEAATCCLALDIAKLNGHKFVIMGSDSRIVINSLNCVLSY</sequence>
<proteinExistence type="predicted"/>
<accession>A0A803NLP7</accession>
<organism evidence="3 4">
    <name type="scientific">Cannabis sativa</name>
    <name type="common">Hemp</name>
    <name type="synonym">Marijuana</name>
    <dbReference type="NCBI Taxonomy" id="3483"/>
    <lineage>
        <taxon>Eukaryota</taxon>
        <taxon>Viridiplantae</taxon>
        <taxon>Streptophyta</taxon>
        <taxon>Embryophyta</taxon>
        <taxon>Tracheophyta</taxon>
        <taxon>Spermatophyta</taxon>
        <taxon>Magnoliopsida</taxon>
        <taxon>eudicotyledons</taxon>
        <taxon>Gunneridae</taxon>
        <taxon>Pentapetalae</taxon>
        <taxon>rosids</taxon>
        <taxon>fabids</taxon>
        <taxon>Rosales</taxon>
        <taxon>Cannabaceae</taxon>
        <taxon>Cannabis</taxon>
    </lineage>
</organism>
<dbReference type="Proteomes" id="UP000596661">
    <property type="component" value="Chromosome 1"/>
</dbReference>
<keyword evidence="4" id="KW-1185">Reference proteome</keyword>
<reference evidence="3" key="1">
    <citation type="submission" date="2018-11" db="EMBL/GenBank/DDBJ databases">
        <authorList>
            <person name="Grassa J C."/>
        </authorList>
    </citation>
    <scope>NUCLEOTIDE SEQUENCE [LARGE SCALE GENOMIC DNA]</scope>
</reference>
<dbReference type="EnsemblPlants" id="evm.model.01.2569">
    <property type="protein sequence ID" value="cds.evm.model.01.2569"/>
    <property type="gene ID" value="evm.TU.01.2569"/>
</dbReference>
<name>A0A803NLP7_CANSA</name>
<feature type="compositionally biased region" description="Basic and acidic residues" evidence="1">
    <location>
        <begin position="47"/>
        <end position="58"/>
    </location>
</feature>
<protein>
    <recommendedName>
        <fullName evidence="2">Reverse transcriptase zinc-binding domain-containing protein</fullName>
    </recommendedName>
</protein>
<dbReference type="InterPro" id="IPR026960">
    <property type="entry name" value="RVT-Znf"/>
</dbReference>
<dbReference type="Pfam" id="PF13966">
    <property type="entry name" value="zf-RVT"/>
    <property type="match status" value="1"/>
</dbReference>
<evidence type="ECO:0000256" key="1">
    <source>
        <dbReference type="SAM" id="MobiDB-lite"/>
    </source>
</evidence>
<dbReference type="EMBL" id="UZAU01000073">
    <property type="status" value="NOT_ANNOTATED_CDS"/>
    <property type="molecule type" value="Genomic_DNA"/>
</dbReference>
<feature type="domain" description="Reverse transcriptase zinc-binding" evidence="2">
    <location>
        <begin position="91"/>
        <end position="154"/>
    </location>
</feature>
<evidence type="ECO:0000313" key="3">
    <source>
        <dbReference type="EnsemblPlants" id="cds.evm.model.01.2569"/>
    </source>
</evidence>
<evidence type="ECO:0000259" key="2">
    <source>
        <dbReference type="Pfam" id="PF13966"/>
    </source>
</evidence>
<evidence type="ECO:0000313" key="4">
    <source>
        <dbReference type="Proteomes" id="UP000596661"/>
    </source>
</evidence>